<organism evidence="8 9">
    <name type="scientific">Mollisia scopiformis</name>
    <name type="common">Conifer needle endophyte fungus</name>
    <name type="synonym">Phialocephala scopiformis</name>
    <dbReference type="NCBI Taxonomy" id="149040"/>
    <lineage>
        <taxon>Eukaryota</taxon>
        <taxon>Fungi</taxon>
        <taxon>Dikarya</taxon>
        <taxon>Ascomycota</taxon>
        <taxon>Pezizomycotina</taxon>
        <taxon>Leotiomycetes</taxon>
        <taxon>Helotiales</taxon>
        <taxon>Mollisiaceae</taxon>
        <taxon>Mollisia</taxon>
    </lineage>
</organism>
<dbReference type="OrthoDB" id="2789670at2759"/>
<dbReference type="PRINTS" id="PR00463">
    <property type="entry name" value="EP450I"/>
</dbReference>
<dbReference type="Pfam" id="PF00067">
    <property type="entry name" value="p450"/>
    <property type="match status" value="1"/>
</dbReference>
<dbReference type="PROSITE" id="PS00086">
    <property type="entry name" value="CYTOCHROME_P450"/>
    <property type="match status" value="1"/>
</dbReference>
<dbReference type="InterPro" id="IPR001128">
    <property type="entry name" value="Cyt_P450"/>
</dbReference>
<dbReference type="GO" id="GO:0004497">
    <property type="term" value="F:monooxygenase activity"/>
    <property type="evidence" value="ECO:0007669"/>
    <property type="project" value="UniProtKB-KW"/>
</dbReference>
<proteinExistence type="inferred from homology"/>
<dbReference type="KEGG" id="psco:LY89DRAFT_787451"/>
<dbReference type="GeneID" id="28832802"/>
<dbReference type="GO" id="GO:0016705">
    <property type="term" value="F:oxidoreductase activity, acting on paired donors, with incorporation or reduction of molecular oxygen"/>
    <property type="evidence" value="ECO:0007669"/>
    <property type="project" value="InterPro"/>
</dbReference>
<keyword evidence="4 5" id="KW-0408">Iron</keyword>
<evidence type="ECO:0000256" key="4">
    <source>
        <dbReference type="ARBA" id="ARBA00023004"/>
    </source>
</evidence>
<dbReference type="AlphaFoldDB" id="A0A132BEI5"/>
<dbReference type="PANTHER" id="PTHR46300">
    <property type="entry name" value="P450, PUTATIVE (EUROFUNG)-RELATED-RELATED"/>
    <property type="match status" value="1"/>
</dbReference>
<dbReference type="EMBL" id="KQ947429">
    <property type="protein sequence ID" value="KUJ10419.1"/>
    <property type="molecule type" value="Genomic_DNA"/>
</dbReference>
<keyword evidence="5 6" id="KW-0349">Heme</keyword>
<dbReference type="InterPro" id="IPR050364">
    <property type="entry name" value="Cytochrome_P450_fung"/>
</dbReference>
<dbReference type="PANTHER" id="PTHR46300:SF5">
    <property type="entry name" value="CYTOCHROME P450"/>
    <property type="match status" value="1"/>
</dbReference>
<feature type="transmembrane region" description="Helical" evidence="7">
    <location>
        <begin position="6"/>
        <end position="24"/>
    </location>
</feature>
<dbReference type="SUPFAM" id="SSF48264">
    <property type="entry name" value="Cytochrome P450"/>
    <property type="match status" value="1"/>
</dbReference>
<gene>
    <name evidence="8" type="ORF">LY89DRAFT_787451</name>
</gene>
<keyword evidence="9" id="KW-1185">Reference proteome</keyword>
<name>A0A132BEI5_MOLSC</name>
<feature type="binding site" description="axial binding residue" evidence="5">
    <location>
        <position position="441"/>
    </location>
    <ligand>
        <name>heme</name>
        <dbReference type="ChEBI" id="CHEBI:30413"/>
    </ligand>
    <ligandPart>
        <name>Fe</name>
        <dbReference type="ChEBI" id="CHEBI:18248"/>
    </ligandPart>
</feature>
<keyword evidence="7" id="KW-1133">Transmembrane helix</keyword>
<dbReference type="RefSeq" id="XP_018064774.1">
    <property type="nucleotide sequence ID" value="XM_018223076.1"/>
</dbReference>
<dbReference type="Gene3D" id="1.10.630.10">
    <property type="entry name" value="Cytochrome P450"/>
    <property type="match status" value="1"/>
</dbReference>
<dbReference type="STRING" id="149040.A0A132BEI5"/>
<dbReference type="GO" id="GO:0020037">
    <property type="term" value="F:heme binding"/>
    <property type="evidence" value="ECO:0007669"/>
    <property type="project" value="InterPro"/>
</dbReference>
<keyword evidence="6" id="KW-0503">Monooxygenase</keyword>
<keyword evidence="2 5" id="KW-0479">Metal-binding</keyword>
<evidence type="ECO:0000256" key="6">
    <source>
        <dbReference type="RuleBase" id="RU000461"/>
    </source>
</evidence>
<evidence type="ECO:0000256" key="1">
    <source>
        <dbReference type="ARBA" id="ARBA00010617"/>
    </source>
</evidence>
<keyword evidence="3 6" id="KW-0560">Oxidoreductase</keyword>
<dbReference type="InterPro" id="IPR036396">
    <property type="entry name" value="Cyt_P450_sf"/>
</dbReference>
<dbReference type="Proteomes" id="UP000070700">
    <property type="component" value="Unassembled WGS sequence"/>
</dbReference>
<protein>
    <submittedName>
        <fullName evidence="8">Putative O-methylsterigmatocystin oxidoreductase</fullName>
    </submittedName>
</protein>
<evidence type="ECO:0000256" key="3">
    <source>
        <dbReference type="ARBA" id="ARBA00023002"/>
    </source>
</evidence>
<keyword evidence="7" id="KW-0812">Transmembrane</keyword>
<evidence type="ECO:0000256" key="7">
    <source>
        <dbReference type="SAM" id="Phobius"/>
    </source>
</evidence>
<dbReference type="InParanoid" id="A0A132BEI5"/>
<evidence type="ECO:0000256" key="5">
    <source>
        <dbReference type="PIRSR" id="PIRSR602401-1"/>
    </source>
</evidence>
<accession>A0A132BEI5</accession>
<dbReference type="CDD" id="cd11065">
    <property type="entry name" value="CYP64-like"/>
    <property type="match status" value="1"/>
</dbReference>
<evidence type="ECO:0000313" key="9">
    <source>
        <dbReference type="Proteomes" id="UP000070700"/>
    </source>
</evidence>
<keyword evidence="7" id="KW-0472">Membrane</keyword>
<sequence length="511" mass="57747">MEFPLSSSYAALFSIAGLALVLLFSKIRGRKSLPYPPGPPGEFLIGHLRVVPFEDSHTAYLNWGKEYNSDVLYFNTLRQPIVVLNSQKAAKDLLDNRGSIYSDRPKFELLKLLGWGMTLTWLRWGPKMQQHRKILQTPFTKSKISQYQNLQLEQTHHSLRGILENPLHWELELKRLAIAITAEIGYGVKVDSVYHPWVKLSDDAGYATSHAGAPGGSLVDRFPPGWLPGLHSVKYAHDNKFAITNIHDIPYNGAVKEMEKGLSGDSFIHNLLYKYRMNEKAGLRNEFTLADIKGSAGAIIIAGSKTTMTTLVVFVLMMMCNPEIQRKAQAEIDAAIGSERLPGFDDLERLTYLNYIKQEVFRIAPLSPLGIPHVNLTDDTYNGMFIPKGSIIYQNVYAMHRDESIYSNPYEFDPDRYIPKDQGRRGEPFPNGNFGWGRRVCPGQFLANNTLSLVMATFVSTLNIDWPMGPSGKPTPFTPEWSKIGLYHPKKFQCSIEPRRDNVRELALKTL</sequence>
<evidence type="ECO:0000256" key="2">
    <source>
        <dbReference type="ARBA" id="ARBA00022723"/>
    </source>
</evidence>
<comment type="similarity">
    <text evidence="1 6">Belongs to the cytochrome P450 family.</text>
</comment>
<reference evidence="8 9" key="1">
    <citation type="submission" date="2015-10" db="EMBL/GenBank/DDBJ databases">
        <title>Full genome of DAOMC 229536 Phialocephala scopiformis, a fungal endophyte of spruce producing the potent anti-insectan compound rugulosin.</title>
        <authorList>
            <consortium name="DOE Joint Genome Institute"/>
            <person name="Walker A.K."/>
            <person name="Frasz S.L."/>
            <person name="Seifert K.A."/>
            <person name="Miller J.D."/>
            <person name="Mondo S.J."/>
            <person name="Labutti K."/>
            <person name="Lipzen A."/>
            <person name="Dockter R."/>
            <person name="Kennedy M."/>
            <person name="Grigoriev I.V."/>
            <person name="Spatafora J.W."/>
        </authorList>
    </citation>
    <scope>NUCLEOTIDE SEQUENCE [LARGE SCALE GENOMIC DNA]</scope>
    <source>
        <strain evidence="8 9">CBS 120377</strain>
    </source>
</reference>
<dbReference type="InterPro" id="IPR017972">
    <property type="entry name" value="Cyt_P450_CS"/>
</dbReference>
<dbReference type="GO" id="GO:0005506">
    <property type="term" value="F:iron ion binding"/>
    <property type="evidence" value="ECO:0007669"/>
    <property type="project" value="InterPro"/>
</dbReference>
<dbReference type="InterPro" id="IPR002401">
    <property type="entry name" value="Cyt_P450_E_grp-I"/>
</dbReference>
<evidence type="ECO:0000313" key="8">
    <source>
        <dbReference type="EMBL" id="KUJ10419.1"/>
    </source>
</evidence>
<comment type="cofactor">
    <cofactor evidence="5">
        <name>heme</name>
        <dbReference type="ChEBI" id="CHEBI:30413"/>
    </cofactor>
</comment>